<dbReference type="HOGENOM" id="CLU_1290785_0_0_1"/>
<keyword evidence="2" id="KW-0812">Transmembrane</keyword>
<evidence type="ECO:0000313" key="4">
    <source>
        <dbReference type="Proteomes" id="UP000008021"/>
    </source>
</evidence>
<feature type="region of interest" description="Disordered" evidence="1">
    <location>
        <begin position="90"/>
        <end position="164"/>
    </location>
</feature>
<keyword evidence="4" id="KW-1185">Reference proteome</keyword>
<keyword evidence="2" id="KW-0472">Membrane</keyword>
<keyword evidence="2" id="KW-1133">Transmembrane helix</keyword>
<evidence type="ECO:0000256" key="2">
    <source>
        <dbReference type="SAM" id="Phobius"/>
    </source>
</evidence>
<dbReference type="EnsemblPlants" id="OMERI04G22310.1">
    <property type="protein sequence ID" value="OMERI04G22310.1"/>
    <property type="gene ID" value="OMERI04G22310"/>
</dbReference>
<evidence type="ECO:0000313" key="3">
    <source>
        <dbReference type="EnsemblPlants" id="OMERI04G22310.1"/>
    </source>
</evidence>
<name>A0A0E0DIY2_9ORYZ</name>
<reference evidence="3" key="1">
    <citation type="submission" date="2015-04" db="UniProtKB">
        <authorList>
            <consortium name="EnsemblPlants"/>
        </authorList>
    </citation>
    <scope>IDENTIFICATION</scope>
</reference>
<feature type="transmembrane region" description="Helical" evidence="2">
    <location>
        <begin position="6"/>
        <end position="24"/>
    </location>
</feature>
<accession>A0A0E0DIY2</accession>
<evidence type="ECO:0000256" key="1">
    <source>
        <dbReference type="SAM" id="MobiDB-lite"/>
    </source>
</evidence>
<sequence>MIFCDEFLVTTVLFVISTFHFMTIRRAIVVNLDRARAIVINLDRARAVVVNLDRNRAVAVITASEVLHLELGHAVPYRYHSRRWCSIAARSRPRRATPPAATSTPSSPPFGSPTQASSPRRRRRAGVRATRSEQRHHLVFPPAISSHHHHRGLARGNQSSSANRRSDLLPLQVKDAVISSFPHHGHAGMVESARELYAKLEGLPIHQVEEALST</sequence>
<reference evidence="3" key="2">
    <citation type="submission" date="2018-05" db="EMBL/GenBank/DDBJ databases">
        <title>OmerRS3 (Oryza meridionalis Reference Sequence Version 3).</title>
        <authorList>
            <person name="Zhang J."/>
            <person name="Kudrna D."/>
            <person name="Lee S."/>
            <person name="Talag J."/>
            <person name="Welchert J."/>
            <person name="Wing R.A."/>
        </authorList>
    </citation>
    <scope>NUCLEOTIDE SEQUENCE [LARGE SCALE GENOMIC DNA]</scope>
    <source>
        <strain evidence="3">cv. OR44</strain>
    </source>
</reference>
<organism evidence="3">
    <name type="scientific">Oryza meridionalis</name>
    <dbReference type="NCBI Taxonomy" id="40149"/>
    <lineage>
        <taxon>Eukaryota</taxon>
        <taxon>Viridiplantae</taxon>
        <taxon>Streptophyta</taxon>
        <taxon>Embryophyta</taxon>
        <taxon>Tracheophyta</taxon>
        <taxon>Spermatophyta</taxon>
        <taxon>Magnoliopsida</taxon>
        <taxon>Liliopsida</taxon>
        <taxon>Poales</taxon>
        <taxon>Poaceae</taxon>
        <taxon>BOP clade</taxon>
        <taxon>Oryzoideae</taxon>
        <taxon>Oryzeae</taxon>
        <taxon>Oryzinae</taxon>
        <taxon>Oryza</taxon>
    </lineage>
</organism>
<proteinExistence type="predicted"/>
<protein>
    <submittedName>
        <fullName evidence="3">Uncharacterized protein</fullName>
    </submittedName>
</protein>
<dbReference type="Proteomes" id="UP000008021">
    <property type="component" value="Chromosome 4"/>
</dbReference>
<dbReference type="AlphaFoldDB" id="A0A0E0DIY2"/>
<dbReference type="Gramene" id="OMERI04G22310.1">
    <property type="protein sequence ID" value="OMERI04G22310.1"/>
    <property type="gene ID" value="OMERI04G22310"/>
</dbReference>